<proteinExistence type="predicted"/>
<comment type="caution">
    <text evidence="4">The sequence shown here is derived from an EMBL/GenBank/DDBJ whole genome shotgun (WGS) entry which is preliminary data.</text>
</comment>
<keyword evidence="5" id="KW-1185">Reference proteome</keyword>
<dbReference type="SUPFAM" id="SSF53335">
    <property type="entry name" value="S-adenosyl-L-methionine-dependent methyltransferases"/>
    <property type="match status" value="1"/>
</dbReference>
<evidence type="ECO:0000313" key="5">
    <source>
        <dbReference type="Proteomes" id="UP001159042"/>
    </source>
</evidence>
<evidence type="ECO:0000256" key="2">
    <source>
        <dbReference type="ARBA" id="ARBA00022679"/>
    </source>
</evidence>
<dbReference type="InterPro" id="IPR029063">
    <property type="entry name" value="SAM-dependent_MTases_sf"/>
</dbReference>
<dbReference type="Pfam" id="PF13649">
    <property type="entry name" value="Methyltransf_25"/>
    <property type="match status" value="1"/>
</dbReference>
<evidence type="ECO:0000313" key="4">
    <source>
        <dbReference type="EMBL" id="KAJ8919547.1"/>
    </source>
</evidence>
<keyword evidence="2" id="KW-0808">Transferase</keyword>
<reference evidence="4 5" key="1">
    <citation type="journal article" date="2023" name="Insect Mol. Biol.">
        <title>Genome sequencing provides insights into the evolution of gene families encoding plant cell wall-degrading enzymes in longhorned beetles.</title>
        <authorList>
            <person name="Shin N.R."/>
            <person name="Okamura Y."/>
            <person name="Kirsch R."/>
            <person name="Pauchet Y."/>
        </authorList>
    </citation>
    <scope>NUCLEOTIDE SEQUENCE [LARGE SCALE GENOMIC DNA]</scope>
    <source>
        <strain evidence="4">EAD_L_NR</strain>
    </source>
</reference>
<gene>
    <name evidence="4" type="ORF">NQ315_002168</name>
</gene>
<dbReference type="InterPro" id="IPR041698">
    <property type="entry name" value="Methyltransf_25"/>
</dbReference>
<dbReference type="Gene3D" id="3.40.50.150">
    <property type="entry name" value="Vaccinia Virus protein VP39"/>
    <property type="match status" value="1"/>
</dbReference>
<dbReference type="Proteomes" id="UP001159042">
    <property type="component" value="Unassembled WGS sequence"/>
</dbReference>
<protein>
    <recommendedName>
        <fullName evidence="3">Methyltransferase domain-containing protein</fullName>
    </recommendedName>
</protein>
<dbReference type="CDD" id="cd02440">
    <property type="entry name" value="AdoMet_MTases"/>
    <property type="match status" value="1"/>
</dbReference>
<keyword evidence="1" id="KW-0489">Methyltransferase</keyword>
<feature type="domain" description="Methyltransferase" evidence="3">
    <location>
        <begin position="38"/>
        <end position="136"/>
    </location>
</feature>
<dbReference type="PANTHER" id="PTHR43861:SF1">
    <property type="entry name" value="TRANS-ACONITATE 2-METHYLTRANSFERASE"/>
    <property type="match status" value="1"/>
</dbReference>
<dbReference type="GO" id="GO:0008168">
    <property type="term" value="F:methyltransferase activity"/>
    <property type="evidence" value="ECO:0007669"/>
    <property type="project" value="UniProtKB-KW"/>
</dbReference>
<accession>A0AAV8VYS8</accession>
<evidence type="ECO:0000259" key="3">
    <source>
        <dbReference type="Pfam" id="PF13649"/>
    </source>
</evidence>
<dbReference type="PANTHER" id="PTHR43861">
    <property type="entry name" value="TRANS-ACONITATE 2-METHYLTRANSFERASE-RELATED"/>
    <property type="match status" value="1"/>
</dbReference>
<organism evidence="4 5">
    <name type="scientific">Exocentrus adspersus</name>
    <dbReference type="NCBI Taxonomy" id="1586481"/>
    <lineage>
        <taxon>Eukaryota</taxon>
        <taxon>Metazoa</taxon>
        <taxon>Ecdysozoa</taxon>
        <taxon>Arthropoda</taxon>
        <taxon>Hexapoda</taxon>
        <taxon>Insecta</taxon>
        <taxon>Pterygota</taxon>
        <taxon>Neoptera</taxon>
        <taxon>Endopterygota</taxon>
        <taxon>Coleoptera</taxon>
        <taxon>Polyphaga</taxon>
        <taxon>Cucujiformia</taxon>
        <taxon>Chrysomeloidea</taxon>
        <taxon>Cerambycidae</taxon>
        <taxon>Lamiinae</taxon>
        <taxon>Acanthocinini</taxon>
        <taxon>Exocentrus</taxon>
    </lineage>
</organism>
<sequence>MDEPETYSKNNDLQQTDNVFILDKYFRLVKTNGDDESILDIGVGDGKFAVEKLIPRFPNKLGKFVGCDVSEKMVQFAKEAHRDAKVEFVQLDVSCEEVPVDFEACFDHIFSFYTLHWVSKQRQAFKNMYRMLKPGGDMLLCFLANNPIYDVHLYMSEHPRWKTYMKKEYICPYHGKKDPEKTVEKLLKETGFTSHVCRVEKRSYYFPNVDIMKKSFFAVNPIVHRLPPKEVQDYMDDFLEKIKHLNDITIEIVNNNEEGVHLRYDLLVIFASKSLEDC</sequence>
<dbReference type="GO" id="GO:0032259">
    <property type="term" value="P:methylation"/>
    <property type="evidence" value="ECO:0007669"/>
    <property type="project" value="UniProtKB-KW"/>
</dbReference>
<dbReference type="AlphaFoldDB" id="A0AAV8VYS8"/>
<name>A0AAV8VYS8_9CUCU</name>
<dbReference type="EMBL" id="JANEYG010000017">
    <property type="protein sequence ID" value="KAJ8919547.1"/>
    <property type="molecule type" value="Genomic_DNA"/>
</dbReference>
<evidence type="ECO:0000256" key="1">
    <source>
        <dbReference type="ARBA" id="ARBA00022603"/>
    </source>
</evidence>